<protein>
    <submittedName>
        <fullName evidence="1">Uncharacterized protein</fullName>
    </submittedName>
</protein>
<proteinExistence type="predicted"/>
<organism evidence="1">
    <name type="scientific">uncultured Caudovirales phage</name>
    <dbReference type="NCBI Taxonomy" id="2100421"/>
    <lineage>
        <taxon>Viruses</taxon>
        <taxon>Duplodnaviria</taxon>
        <taxon>Heunggongvirae</taxon>
        <taxon>Uroviricota</taxon>
        <taxon>Caudoviricetes</taxon>
        <taxon>Peduoviridae</taxon>
        <taxon>Maltschvirus</taxon>
        <taxon>Maltschvirus maltsch</taxon>
    </lineage>
</organism>
<gene>
    <name evidence="1" type="ORF">3S15_20</name>
</gene>
<name>A0A2H4JGD1_9CAUD</name>
<reference evidence="1" key="1">
    <citation type="submission" date="2017-06" db="EMBL/GenBank/DDBJ databases">
        <title>Novel phages from South African skin metaviromes.</title>
        <authorList>
            <person name="van Zyl L.J."/>
            <person name="Abrahams Y."/>
            <person name="Stander E.A."/>
            <person name="Kirby B.M."/>
            <person name="Clavaud C."/>
            <person name="Farcet C."/>
            <person name="Breton L."/>
            <person name="Trindade M.I."/>
        </authorList>
    </citation>
    <scope>NUCLEOTIDE SEQUENCE</scope>
</reference>
<accession>A0A2H4JGD1</accession>
<dbReference type="EMBL" id="MF417945">
    <property type="protein sequence ID" value="ASN72206.1"/>
    <property type="molecule type" value="Genomic_DNA"/>
</dbReference>
<evidence type="ECO:0000313" key="1">
    <source>
        <dbReference type="EMBL" id="ASN72206.1"/>
    </source>
</evidence>
<sequence>MARRKDEAPAMTPAELEQSVRAYLGAGSPITVLDWAGKPTGVIREPIAAPAKATTLLGRPDWIKVFKVAPHAVLMAVNECAGGADSCAVRLEGNVFGAKGSAVKHFATPEAAAAFFEAYDQDAAEDWWRSLHARVIEEFEGFADRLINGSGGPAPVGLFNA</sequence>